<dbReference type="PANTHER" id="PTHR21427:SF19">
    <property type="entry name" value="UBIQUINONE BIOSYNTHESIS PROTEIN COQ9, MITOCHONDRIAL"/>
    <property type="match status" value="1"/>
</dbReference>
<proteinExistence type="inferred from homology"/>
<keyword evidence="4" id="KW-0831">Ubiquinone biosynthesis</keyword>
<dbReference type="Gene3D" id="1.10.357.10">
    <property type="entry name" value="Tetracycline Repressor, domain 2"/>
    <property type="match status" value="1"/>
</dbReference>
<dbReference type="InterPro" id="IPR012762">
    <property type="entry name" value="Ubiq_biosynth_COQ9"/>
</dbReference>
<reference evidence="10" key="1">
    <citation type="submission" date="2018-05" db="EMBL/GenBank/DDBJ databases">
        <authorList>
            <person name="Lanie J.A."/>
            <person name="Ng W.-L."/>
            <person name="Kazmierczak K.M."/>
            <person name="Andrzejewski T.M."/>
            <person name="Davidsen T.M."/>
            <person name="Wayne K.J."/>
            <person name="Tettelin H."/>
            <person name="Glass J.I."/>
            <person name="Rusch D."/>
            <person name="Podicherti R."/>
            <person name="Tsui H.-C.T."/>
            <person name="Winkler M.E."/>
        </authorList>
    </citation>
    <scope>NUCLEOTIDE SEQUENCE</scope>
</reference>
<dbReference type="GO" id="GO:0006744">
    <property type="term" value="P:ubiquinone biosynthetic process"/>
    <property type="evidence" value="ECO:0007669"/>
    <property type="project" value="UniProtKB-KW"/>
</dbReference>
<feature type="non-terminal residue" evidence="10">
    <location>
        <position position="205"/>
    </location>
</feature>
<evidence type="ECO:0000256" key="3">
    <source>
        <dbReference type="ARBA" id="ARBA00010766"/>
    </source>
</evidence>
<evidence type="ECO:0000256" key="8">
    <source>
        <dbReference type="ARBA" id="ARBA00058104"/>
    </source>
</evidence>
<evidence type="ECO:0000256" key="7">
    <source>
        <dbReference type="ARBA" id="ARBA00023128"/>
    </source>
</evidence>
<dbReference type="GO" id="GO:0005743">
    <property type="term" value="C:mitochondrial inner membrane"/>
    <property type="evidence" value="ECO:0007669"/>
    <property type="project" value="TreeGrafter"/>
</dbReference>
<keyword evidence="5" id="KW-0809">Transit peptide</keyword>
<accession>A0A382EU79</accession>
<comment type="function">
    <text evidence="8">Membrane-associated protein that warps the membrane surface to access and bind aromatic isoprenes with high specificity, including ubiquinone (CoQ) isoprene intermediates and presents them directly to COQ7, therefore facilitating the COQ7-mediated hydroxylase step. Participates in the biosynthesis of coenzyme Q, also named ubiquinone, an essential lipid-soluble electron transporter for aerobic cellular respiration.</text>
</comment>
<evidence type="ECO:0000256" key="5">
    <source>
        <dbReference type="ARBA" id="ARBA00022946"/>
    </source>
</evidence>
<evidence type="ECO:0000256" key="4">
    <source>
        <dbReference type="ARBA" id="ARBA00022688"/>
    </source>
</evidence>
<feature type="domain" description="COQ9 C-terminal" evidence="9">
    <location>
        <begin position="115"/>
        <end position="181"/>
    </location>
</feature>
<protein>
    <recommendedName>
        <fullName evidence="9">COQ9 C-terminal domain-containing protein</fullName>
    </recommendedName>
</protein>
<dbReference type="GO" id="GO:0008289">
    <property type="term" value="F:lipid binding"/>
    <property type="evidence" value="ECO:0007669"/>
    <property type="project" value="UniProtKB-KW"/>
</dbReference>
<evidence type="ECO:0000259" key="9">
    <source>
        <dbReference type="Pfam" id="PF08511"/>
    </source>
</evidence>
<name>A0A382EU79_9ZZZZ</name>
<dbReference type="PANTHER" id="PTHR21427">
    <property type="entry name" value="UBIQUINONE BIOSYNTHESIS PROTEIN COQ9, MITOCHONDRIAL"/>
    <property type="match status" value="1"/>
</dbReference>
<organism evidence="10">
    <name type="scientific">marine metagenome</name>
    <dbReference type="NCBI Taxonomy" id="408172"/>
    <lineage>
        <taxon>unclassified sequences</taxon>
        <taxon>metagenomes</taxon>
        <taxon>ecological metagenomes</taxon>
    </lineage>
</organism>
<sequence>MDKTRHVILDRALAHVVFDGWSWKALKAAAKDANIDPILLKRAFPKGPRDLVYYFSESADKLMLEELGHLDIGSLPIRERVATAIKTRLQQNIVHKEALRKLLSYLALPRNFLLSASLTYRTVDSIWYFAGDNSTDFNFYTKRGLLAGVYTSTILYWLADQSEDCTNTWAFLDRRISEVLKIPSLTGALKKQASSAFSKFKRTRS</sequence>
<dbReference type="Pfam" id="PF08511">
    <property type="entry name" value="COQ9"/>
    <property type="match status" value="1"/>
</dbReference>
<evidence type="ECO:0000256" key="6">
    <source>
        <dbReference type="ARBA" id="ARBA00023121"/>
    </source>
</evidence>
<dbReference type="EMBL" id="UINC01046386">
    <property type="protein sequence ID" value="SVB54336.1"/>
    <property type="molecule type" value="Genomic_DNA"/>
</dbReference>
<evidence type="ECO:0000256" key="2">
    <source>
        <dbReference type="ARBA" id="ARBA00004749"/>
    </source>
</evidence>
<gene>
    <name evidence="10" type="ORF">METZ01_LOCUS207190</name>
</gene>
<comment type="similarity">
    <text evidence="3">Belongs to the COQ9 family.</text>
</comment>
<comment type="subcellular location">
    <subcellularLocation>
        <location evidence="1">Mitochondrion</location>
    </subcellularLocation>
</comment>
<evidence type="ECO:0000256" key="1">
    <source>
        <dbReference type="ARBA" id="ARBA00004173"/>
    </source>
</evidence>
<dbReference type="AlphaFoldDB" id="A0A382EU79"/>
<dbReference type="NCBIfam" id="TIGR02396">
    <property type="entry name" value="diverge_rpsU"/>
    <property type="match status" value="1"/>
</dbReference>
<comment type="pathway">
    <text evidence="2">Cofactor biosynthesis; ubiquinone biosynthesis.</text>
</comment>
<keyword evidence="7" id="KW-0496">Mitochondrion</keyword>
<evidence type="ECO:0000313" key="10">
    <source>
        <dbReference type="EMBL" id="SVB54336.1"/>
    </source>
</evidence>
<dbReference type="InterPro" id="IPR013718">
    <property type="entry name" value="COQ9_C"/>
</dbReference>
<keyword evidence="6" id="KW-0446">Lipid-binding</keyword>